<dbReference type="OrthoDB" id="66316at2"/>
<dbReference type="Proteomes" id="UP000192472">
    <property type="component" value="Unassembled WGS sequence"/>
</dbReference>
<protein>
    <submittedName>
        <fullName evidence="1">Uncharacterized protein</fullName>
    </submittedName>
</protein>
<dbReference type="RefSeq" id="WP_084371797.1">
    <property type="nucleotide sequence ID" value="NZ_FWYF01000001.1"/>
</dbReference>
<reference evidence="1 2" key="1">
    <citation type="submission" date="2017-04" db="EMBL/GenBank/DDBJ databases">
        <authorList>
            <person name="Afonso C.L."/>
            <person name="Miller P.J."/>
            <person name="Scott M.A."/>
            <person name="Spackman E."/>
            <person name="Goraichik I."/>
            <person name="Dimitrov K.M."/>
            <person name="Suarez D.L."/>
            <person name="Swayne D.E."/>
        </authorList>
    </citation>
    <scope>NUCLEOTIDE SEQUENCE [LARGE SCALE GENOMIC DNA]</scope>
    <source>
        <strain evidence="1 2">DSM 26133</strain>
    </source>
</reference>
<evidence type="ECO:0000313" key="2">
    <source>
        <dbReference type="Proteomes" id="UP000192472"/>
    </source>
</evidence>
<dbReference type="InterPro" id="IPR045534">
    <property type="entry name" value="DUF6428"/>
</dbReference>
<dbReference type="Pfam" id="PF20001">
    <property type="entry name" value="DUF6428"/>
    <property type="match status" value="1"/>
</dbReference>
<name>A0A1W2G9T5_REIFA</name>
<keyword evidence="2" id="KW-1185">Reference proteome</keyword>
<organism evidence="1 2">
    <name type="scientific">Reichenbachiella faecimaris</name>
    <dbReference type="NCBI Taxonomy" id="692418"/>
    <lineage>
        <taxon>Bacteria</taxon>
        <taxon>Pseudomonadati</taxon>
        <taxon>Bacteroidota</taxon>
        <taxon>Cytophagia</taxon>
        <taxon>Cytophagales</taxon>
        <taxon>Reichenbachiellaceae</taxon>
        <taxon>Reichenbachiella</taxon>
    </lineage>
</organism>
<accession>A0A1W2G9T5</accession>
<evidence type="ECO:0000313" key="1">
    <source>
        <dbReference type="EMBL" id="SMD33118.1"/>
    </source>
</evidence>
<dbReference type="AlphaFoldDB" id="A0A1W2G9T5"/>
<proteinExistence type="predicted"/>
<gene>
    <name evidence="1" type="ORF">SAMN04488029_1483</name>
</gene>
<sequence length="146" mass="16606">MKTSELLNILRENPELGLEFEIESGKFIKPTFHITEVKNATIESVDCGGNPDSYKQTIIQLMVNPLEKMRKPWTSKKALDIFDKVELLKPMDAEAEVFFEYGDLEMRTSNFSVEDVLFADGNIRLELFAKPTVCKPSLNPNAKQCC</sequence>
<dbReference type="STRING" id="692418.SAMN04488029_1483"/>
<dbReference type="EMBL" id="FWYF01000001">
    <property type="protein sequence ID" value="SMD33118.1"/>
    <property type="molecule type" value="Genomic_DNA"/>
</dbReference>